<feature type="region of interest" description="Disordered" evidence="8">
    <location>
        <begin position="427"/>
        <end position="487"/>
    </location>
</feature>
<keyword evidence="4 9" id="KW-1133">Transmembrane helix</keyword>
<evidence type="ECO:0000256" key="2">
    <source>
        <dbReference type="ARBA" id="ARBA00022475"/>
    </source>
</evidence>
<keyword evidence="7" id="KW-0325">Glycoprotein</keyword>
<keyword evidence="2" id="KW-1003">Cell membrane</keyword>
<feature type="transmembrane region" description="Helical" evidence="9">
    <location>
        <begin position="107"/>
        <end position="125"/>
    </location>
</feature>
<evidence type="ECO:0000256" key="8">
    <source>
        <dbReference type="SAM" id="MobiDB-lite"/>
    </source>
</evidence>
<evidence type="ECO:0000256" key="4">
    <source>
        <dbReference type="ARBA" id="ARBA00022989"/>
    </source>
</evidence>
<dbReference type="OrthoDB" id="6373124at2759"/>
<dbReference type="PANTHER" id="PTHR42643">
    <property type="entry name" value="IONOTROPIC RECEPTOR 20A-RELATED"/>
    <property type="match status" value="1"/>
</dbReference>
<evidence type="ECO:0000256" key="6">
    <source>
        <dbReference type="ARBA" id="ARBA00023170"/>
    </source>
</evidence>
<keyword evidence="5 9" id="KW-0472">Membrane</keyword>
<gene>
    <name evidence="10" type="ORF">AFUS01_LOCUS33380</name>
</gene>
<feature type="compositionally biased region" description="Gly residues" evidence="8">
    <location>
        <begin position="427"/>
        <end position="445"/>
    </location>
</feature>
<evidence type="ECO:0000256" key="1">
    <source>
        <dbReference type="ARBA" id="ARBA00004651"/>
    </source>
</evidence>
<accession>A0A8J2KYJ7</accession>
<dbReference type="GO" id="GO:0005886">
    <property type="term" value="C:plasma membrane"/>
    <property type="evidence" value="ECO:0007669"/>
    <property type="project" value="UniProtKB-SubCell"/>
</dbReference>
<feature type="transmembrane region" description="Helical" evidence="9">
    <location>
        <begin position="51"/>
        <end position="75"/>
    </location>
</feature>
<protein>
    <submittedName>
        <fullName evidence="10">Uncharacterized protein</fullName>
    </submittedName>
</protein>
<dbReference type="Proteomes" id="UP000708208">
    <property type="component" value="Unassembled WGS sequence"/>
</dbReference>
<keyword evidence="6" id="KW-0675">Receptor</keyword>
<dbReference type="EMBL" id="CAJVCH010528540">
    <property type="protein sequence ID" value="CAG7823146.1"/>
    <property type="molecule type" value="Genomic_DNA"/>
</dbReference>
<comment type="subcellular location">
    <subcellularLocation>
        <location evidence="1">Cell membrane</location>
        <topology evidence="1">Multi-pass membrane protein</topology>
    </subcellularLocation>
</comment>
<evidence type="ECO:0000256" key="9">
    <source>
        <dbReference type="SAM" id="Phobius"/>
    </source>
</evidence>
<evidence type="ECO:0000313" key="10">
    <source>
        <dbReference type="EMBL" id="CAG7823146.1"/>
    </source>
</evidence>
<reference evidence="10" key="1">
    <citation type="submission" date="2021-06" db="EMBL/GenBank/DDBJ databases">
        <authorList>
            <person name="Hodson N. C."/>
            <person name="Mongue J. A."/>
            <person name="Jaron S. K."/>
        </authorList>
    </citation>
    <scope>NUCLEOTIDE SEQUENCE</scope>
</reference>
<comment type="caution">
    <text evidence="10">The sequence shown here is derived from an EMBL/GenBank/DDBJ whole genome shotgun (WGS) entry which is preliminary data.</text>
</comment>
<dbReference type="AlphaFoldDB" id="A0A8J2KYJ7"/>
<evidence type="ECO:0000256" key="7">
    <source>
        <dbReference type="ARBA" id="ARBA00023180"/>
    </source>
</evidence>
<feature type="compositionally biased region" description="Acidic residues" evidence="8">
    <location>
        <begin position="448"/>
        <end position="487"/>
    </location>
</feature>
<keyword evidence="11" id="KW-1185">Reference proteome</keyword>
<sequence length="487" mass="53253">MTGAVLHEKADIGILVSASMQRYPLIDFVYLAPDSIQFITKSPNFYVKWEAVIYPFSSSVWILLALSFIGVALILSIELHNNCTLAIEIPYRTLLDQGYNLKSQCRLNVFLAIWMLFSIVLGTTYKSDLVSYFSSQGKESIPHDFHQLDMMKEYSIEFNFLAGTAYNYFTNARNGTAKNLVKRFNRLERSTAKCTIASILKTKTVCIGFYTTLRTYIARNLSLSGTSDDIVFVSEPIVSFSSGFALRKNSIYTQDFSGLVGRLRDSGLPAKLMRDVYDKCTEEGKKWIQGQNSSRMYQELKIIEQNIQRKKEFLSLENLIGAFLILGAGASMQKTNDSISVGAMTKLALLAVTVVLVVANSLAEAKKFTCPPKPPGNGMFMKDRHCEGQPPTKKTVNGKRYTCPCKCLKATDKNKIGYYCTEEKGGGGGGSGGSGNGGSGSGGSGNDNDGDTGDDDDSDNGGDDDSSDDGDDNEDSSAGDDDTIDDN</sequence>
<evidence type="ECO:0000256" key="3">
    <source>
        <dbReference type="ARBA" id="ARBA00022692"/>
    </source>
</evidence>
<proteinExistence type="predicted"/>
<keyword evidence="3 9" id="KW-0812">Transmembrane</keyword>
<name>A0A8J2KYJ7_9HEXA</name>
<evidence type="ECO:0000256" key="5">
    <source>
        <dbReference type="ARBA" id="ARBA00023136"/>
    </source>
</evidence>
<dbReference type="InterPro" id="IPR052192">
    <property type="entry name" value="Insect_Ionotropic_Sensory_Rcpt"/>
</dbReference>
<organism evidence="10 11">
    <name type="scientific">Allacma fusca</name>
    <dbReference type="NCBI Taxonomy" id="39272"/>
    <lineage>
        <taxon>Eukaryota</taxon>
        <taxon>Metazoa</taxon>
        <taxon>Ecdysozoa</taxon>
        <taxon>Arthropoda</taxon>
        <taxon>Hexapoda</taxon>
        <taxon>Collembola</taxon>
        <taxon>Symphypleona</taxon>
        <taxon>Sminthuridae</taxon>
        <taxon>Allacma</taxon>
    </lineage>
</organism>
<evidence type="ECO:0000313" key="11">
    <source>
        <dbReference type="Proteomes" id="UP000708208"/>
    </source>
</evidence>
<dbReference type="PANTHER" id="PTHR42643:SF24">
    <property type="entry name" value="IONOTROPIC RECEPTOR 60A"/>
    <property type="match status" value="1"/>
</dbReference>